<organism evidence="2 3">
    <name type="scientific">Psychroflexus salis</name>
    <dbReference type="NCBI Taxonomy" id="1526574"/>
    <lineage>
        <taxon>Bacteria</taxon>
        <taxon>Pseudomonadati</taxon>
        <taxon>Bacteroidota</taxon>
        <taxon>Flavobacteriia</taxon>
        <taxon>Flavobacteriales</taxon>
        <taxon>Flavobacteriaceae</taxon>
        <taxon>Psychroflexus</taxon>
    </lineage>
</organism>
<dbReference type="PANTHER" id="PTHR33608">
    <property type="entry name" value="BLL2464 PROTEIN"/>
    <property type="match status" value="1"/>
</dbReference>
<feature type="domain" description="DUF58" evidence="1">
    <location>
        <begin position="164"/>
        <end position="330"/>
    </location>
</feature>
<sequence>MLFGFVILVVADAVVLFSKNNLMARRKAADKFSNSDENEIQISIQNTSQLALNLEIIDEIPEQFQKRDFSLYLQLASKESSLKTYQLVPKRRGEYVFGNLNVYASSKIGFIQKRYQFANEQTVKVYPSFIQMKKYDFLAHSKKLTEFGFKKIRRIGHTLEFEQIKDYVVGDDVRTINWKATAKHRNLMVNQYQDEKSQPIYNLIDKGRVMKMPFEGLSLLDYAINSTLAFSNVAIKKNDKVGLMDFADQIGRILPAQNKKTHLNSISEHLYNIETNYLVSDYSKLYTYVKRKINQRSLLMLFTNFEHLDAMRKQLPYLKAMSKKHMLVVIFFENTELERLHHIDSESIRDVYEKTIAGTFIYDKQLMVEELRNNGIQSILTKPKDLSINTINKYLEIKAKGIL</sequence>
<protein>
    <recommendedName>
        <fullName evidence="1">DUF58 domain-containing protein</fullName>
    </recommendedName>
</protein>
<dbReference type="Proteomes" id="UP000599688">
    <property type="component" value="Unassembled WGS sequence"/>
</dbReference>
<gene>
    <name evidence="2" type="ORF">GCM10010831_21140</name>
</gene>
<name>A0A917A0G4_9FLAO</name>
<dbReference type="AlphaFoldDB" id="A0A917A0G4"/>
<dbReference type="PANTHER" id="PTHR33608:SF3">
    <property type="entry name" value="SLR2013 PROTEIN"/>
    <property type="match status" value="1"/>
</dbReference>
<accession>A0A917A0G4</accession>
<dbReference type="Pfam" id="PF01882">
    <property type="entry name" value="DUF58"/>
    <property type="match status" value="1"/>
</dbReference>
<proteinExistence type="predicted"/>
<evidence type="ECO:0000313" key="3">
    <source>
        <dbReference type="Proteomes" id="UP000599688"/>
    </source>
</evidence>
<keyword evidence="3" id="KW-1185">Reference proteome</keyword>
<dbReference type="InterPro" id="IPR002881">
    <property type="entry name" value="DUF58"/>
</dbReference>
<reference evidence="2 3" key="1">
    <citation type="journal article" date="2014" name="Int. J. Syst. Evol. Microbiol.">
        <title>Complete genome sequence of Corynebacterium casei LMG S-19264T (=DSM 44701T), isolated from a smear-ripened cheese.</title>
        <authorList>
            <consortium name="US DOE Joint Genome Institute (JGI-PGF)"/>
            <person name="Walter F."/>
            <person name="Albersmeier A."/>
            <person name="Kalinowski J."/>
            <person name="Ruckert C."/>
        </authorList>
    </citation>
    <scope>NUCLEOTIDE SEQUENCE [LARGE SCALE GENOMIC DNA]</scope>
    <source>
        <strain evidence="2 3">CGMCC 1.12925</strain>
    </source>
</reference>
<comment type="caution">
    <text evidence="2">The sequence shown here is derived from an EMBL/GenBank/DDBJ whole genome shotgun (WGS) entry which is preliminary data.</text>
</comment>
<evidence type="ECO:0000313" key="2">
    <source>
        <dbReference type="EMBL" id="GGE19773.1"/>
    </source>
</evidence>
<evidence type="ECO:0000259" key="1">
    <source>
        <dbReference type="Pfam" id="PF01882"/>
    </source>
</evidence>
<dbReference type="EMBL" id="BMGL01000012">
    <property type="protein sequence ID" value="GGE19773.1"/>
    <property type="molecule type" value="Genomic_DNA"/>
</dbReference>